<dbReference type="Pfam" id="PF04851">
    <property type="entry name" value="ResIII"/>
    <property type="match status" value="1"/>
</dbReference>
<dbReference type="CDD" id="cd18785">
    <property type="entry name" value="SF2_C"/>
    <property type="match status" value="1"/>
</dbReference>
<feature type="region of interest" description="Disordered" evidence="2">
    <location>
        <begin position="646"/>
        <end position="672"/>
    </location>
</feature>
<dbReference type="InterPro" id="IPR029063">
    <property type="entry name" value="SAM-dependent_MTases_sf"/>
</dbReference>
<dbReference type="Gene3D" id="3.40.50.150">
    <property type="entry name" value="Vaccinia Virus protein VP39"/>
    <property type="match status" value="1"/>
</dbReference>
<organism evidence="4 5">
    <name type="scientific">Tersicoccus solisilvae</name>
    <dbReference type="NCBI Taxonomy" id="1882339"/>
    <lineage>
        <taxon>Bacteria</taxon>
        <taxon>Bacillati</taxon>
        <taxon>Actinomycetota</taxon>
        <taxon>Actinomycetes</taxon>
        <taxon>Micrococcales</taxon>
        <taxon>Micrococcaceae</taxon>
        <taxon>Tersicoccus</taxon>
    </lineage>
</organism>
<keyword evidence="4" id="KW-0378">Hydrolase</keyword>
<dbReference type="SUPFAM" id="SSF52980">
    <property type="entry name" value="Restriction endonuclease-like"/>
    <property type="match status" value="1"/>
</dbReference>
<dbReference type="PROSITE" id="PS00092">
    <property type="entry name" value="N6_MTASE"/>
    <property type="match status" value="1"/>
</dbReference>
<evidence type="ECO:0000259" key="3">
    <source>
        <dbReference type="PROSITE" id="PS51192"/>
    </source>
</evidence>
<evidence type="ECO:0000256" key="2">
    <source>
        <dbReference type="SAM" id="MobiDB-lite"/>
    </source>
</evidence>
<dbReference type="Pfam" id="PF22240">
    <property type="entry name" value="ISP_coupler"/>
    <property type="match status" value="1"/>
</dbReference>
<dbReference type="PROSITE" id="PS51192">
    <property type="entry name" value="HELICASE_ATP_BIND_1"/>
    <property type="match status" value="1"/>
</dbReference>
<dbReference type="InterPro" id="IPR002052">
    <property type="entry name" value="DNA_methylase_N6_adenine_CS"/>
</dbReference>
<keyword evidence="5" id="KW-1185">Reference proteome</keyword>
<name>A0ABQ1PAL7_9MICC</name>
<dbReference type="SUPFAM" id="SSF53335">
    <property type="entry name" value="S-adenosyl-L-methionine-dependent methyltransferases"/>
    <property type="match status" value="1"/>
</dbReference>
<dbReference type="InterPro" id="IPR050742">
    <property type="entry name" value="Helicase_Restrict-Modif_Enz"/>
</dbReference>
<dbReference type="InterPro" id="IPR053980">
    <property type="entry name" value="ISP_coupler"/>
</dbReference>
<dbReference type="RefSeq" id="WP_188668141.1">
    <property type="nucleotide sequence ID" value="NZ_BMJI01000011.1"/>
</dbReference>
<dbReference type="Gene3D" id="3.40.50.300">
    <property type="entry name" value="P-loop containing nucleotide triphosphate hydrolases"/>
    <property type="match status" value="2"/>
</dbReference>
<evidence type="ECO:0000256" key="1">
    <source>
        <dbReference type="ARBA" id="ARBA00022747"/>
    </source>
</evidence>
<dbReference type="Pfam" id="PF00271">
    <property type="entry name" value="Helicase_C"/>
    <property type="match status" value="1"/>
</dbReference>
<comment type="caution">
    <text evidence="4">The sequence shown here is derived from an EMBL/GenBank/DDBJ whole genome shotgun (WGS) entry which is preliminary data.</text>
</comment>
<dbReference type="EMBL" id="BMJI01000011">
    <property type="protein sequence ID" value="GGC92361.1"/>
    <property type="molecule type" value="Genomic_DNA"/>
</dbReference>
<keyword evidence="4" id="KW-0067">ATP-binding</keyword>
<dbReference type="Pfam" id="PF18135">
    <property type="entry name" value="Type_ISP_C"/>
    <property type="match status" value="1"/>
</dbReference>
<dbReference type="InterPro" id="IPR003356">
    <property type="entry name" value="DNA_methylase_A-5"/>
</dbReference>
<dbReference type="InterPro" id="IPR001650">
    <property type="entry name" value="Helicase_C-like"/>
</dbReference>
<dbReference type="CDD" id="cd22333">
    <property type="entry name" value="LlaBIII_nuclease-like"/>
    <property type="match status" value="1"/>
</dbReference>
<dbReference type="InterPro" id="IPR041635">
    <property type="entry name" value="Type_ISP_LLaBIII_C"/>
</dbReference>
<dbReference type="InterPro" id="IPR039442">
    <property type="entry name" value="Mrr-like_dom"/>
</dbReference>
<dbReference type="InterPro" id="IPR006935">
    <property type="entry name" value="Helicase/UvrB_N"/>
</dbReference>
<proteinExistence type="predicted"/>
<evidence type="ECO:0000313" key="5">
    <source>
        <dbReference type="Proteomes" id="UP000597761"/>
    </source>
</evidence>
<dbReference type="GO" id="GO:0004386">
    <property type="term" value="F:helicase activity"/>
    <property type="evidence" value="ECO:0007669"/>
    <property type="project" value="UniProtKB-KW"/>
</dbReference>
<dbReference type="Gene3D" id="3.40.1350.10">
    <property type="match status" value="1"/>
</dbReference>
<gene>
    <name evidence="4" type="ORF">GCM10011512_19280</name>
</gene>
<protein>
    <submittedName>
        <fullName evidence="4">Helicase</fullName>
    </submittedName>
</protein>
<accession>A0ABQ1PAL7</accession>
<sequence>MGSTTFESVLDRLYFTATSERDKGTKFERLVKRYLELEPKYADQFSDVWLWTEWPGRNGQVDTGIDLVAKDRYTGELTAIQAKFFDPARTLQKAQIDSFFTASGKVDFAYGMVVSTTDHWSKHAEDALENQSKQMSRLRLQDLADSTIDWSAFDVEQPEQMRKSPAKEPRKYQREAIADVVDGFAAQDRGKLIMACGTGKTFTSLKIVEEMVPVGGTVLFLVPSIALLQQTLNEWTAQAQVPLRPLAVCSDAKVGRKQNEDVSVHDLGFPATTDPQLLVNRARISTGENHVTVVFSTYQSIDVIAQAQQAGLPDFDLILCDEAHRTTGITEPGADDSAFTRVHDNTYLVGAKRLYMTATPRIYIQQSKAKAAAEDVAVYSMDDEATYGPELHHLGFGRAVEMGHLSDYKVLVLAVDEDAVSRSFQGLLADESHDLRLDDAARIVGCWSGLSKRGVNGERLDISDHSPMRRAVAFARNIKESKKLAEDFELIGTQLAVEDDAALRMEGAHVDGTFNVLERQAKLDWLKADTEGNRVRILSNARCLSEGVDVPTLDAVLFLNPRSSQVDVVQSVGRVMRKAEGKEYGYIILPIAVPASESPETALDDNKRYKVVWDVLQALRAHDDRFEAMVNKIDLDPAANRTVDVIGVGGSGAGQDGDDDGSSGAGDGAPGRGDQLSMFHLANADEWRNAIFARMVRKVGDRRYWEQWASDVKDIADRHTTRIRTILDGSEEARAQFAEFLAGLRGNLNDGITEANAIDMLSQHLITKPVFEALFADYSFAAHNPVSQVMDGMLAVLEGYHLGSEIAPLEDFYRSVRIRAEGIDSAAGKQKIITELYERFFKLAFPRVAESLGIVYTPTEVVDFIIRAVDDVLVEHFGTSLSGEGVHVLDPFTGTGTFIARLLQSGRIKPEDLLRKYTQELHANEILLLPYYIAAINIEATFHGLQGGAFIPFDGIVLTDTFQSSEHGDALDERVFTANNERVIAQNALDIRVIIGNPPYSVGQTSGNDNNANLKYPHLDASIRDTYEAGSAASLTKSLYDSYIRAFRWASDRILKSDDGGVVAYVSNGGYIDSNSADGLRKSLAEEFHHIFVYNLRGNQRTAGEQSRKEGGKIFDAGSRATVAVLILVKRPGVVDSCVLHYKDIGDYLDRRAKLDLVERASLATLDWQTLTPNRNGDWINQRNDEFRTYTPIGDKGSGQGIFATYSAGLKTNRDAWVYNDSEGALRETVGRLIANYNAELDRIGRAVSTVAQLRSDAVTDPTKINWDGTLEARFLRSERLTIDEASFRSGTYRPFNRRHVYANRQLNNSVYKLPSLYPDGGTENYGFYNVGNASAVPFSVVMTDLLPDLHVTGAGSGGQFFPRYTYVTDTSGDDLLTHDAPSSSGFRRVDNITDEALADYRAAYGADVTKDDLFFFVYGLLHSPEYRERFAADLKKMLPRIPQVPGVERFRAFADAGRALSELHIGYENVEPYPLTERETGLGLETDAYAKYAVTKMKYGGKSGAWDRTRVIYNGHLTVEGIPEDAHRYMLGSRSAVDWILERYQVKTDKASGIVNDPNDWSREHHQPRYIIDLLKRIVTVSVETNRIVDGLPDLGV</sequence>
<dbReference type="Proteomes" id="UP000597761">
    <property type="component" value="Unassembled WGS sequence"/>
</dbReference>
<dbReference type="SUPFAM" id="SSF52540">
    <property type="entry name" value="P-loop containing nucleoside triphosphate hydrolases"/>
    <property type="match status" value="2"/>
</dbReference>
<dbReference type="Pfam" id="PF13156">
    <property type="entry name" value="Mrr_cat_2"/>
    <property type="match status" value="1"/>
</dbReference>
<keyword evidence="1" id="KW-0680">Restriction system</keyword>
<dbReference type="InterPro" id="IPR011335">
    <property type="entry name" value="Restrct_endonuc-II-like"/>
</dbReference>
<keyword evidence="4" id="KW-0547">Nucleotide-binding</keyword>
<dbReference type="SMART" id="SM00490">
    <property type="entry name" value="HELICc"/>
    <property type="match status" value="1"/>
</dbReference>
<dbReference type="InterPro" id="IPR011856">
    <property type="entry name" value="tRNA_endonuc-like_dom_sf"/>
</dbReference>
<dbReference type="PANTHER" id="PTHR47396">
    <property type="entry name" value="TYPE I RESTRICTION ENZYME ECOKI R PROTEIN"/>
    <property type="match status" value="1"/>
</dbReference>
<dbReference type="InterPro" id="IPR027417">
    <property type="entry name" value="P-loop_NTPase"/>
</dbReference>
<keyword evidence="4" id="KW-0347">Helicase</keyword>
<dbReference type="SMART" id="SM00487">
    <property type="entry name" value="DEXDc"/>
    <property type="match status" value="1"/>
</dbReference>
<dbReference type="PRINTS" id="PR00507">
    <property type="entry name" value="N12N6MTFRASE"/>
</dbReference>
<dbReference type="Pfam" id="PF02384">
    <property type="entry name" value="N6_Mtase"/>
    <property type="match status" value="1"/>
</dbReference>
<reference evidence="5" key="1">
    <citation type="journal article" date="2019" name="Int. J. Syst. Evol. Microbiol.">
        <title>The Global Catalogue of Microorganisms (GCM) 10K type strain sequencing project: providing services to taxonomists for standard genome sequencing and annotation.</title>
        <authorList>
            <consortium name="The Broad Institute Genomics Platform"/>
            <consortium name="The Broad Institute Genome Sequencing Center for Infectious Disease"/>
            <person name="Wu L."/>
            <person name="Ma J."/>
        </authorList>
    </citation>
    <scope>NUCLEOTIDE SEQUENCE [LARGE SCALE GENOMIC DNA]</scope>
    <source>
        <strain evidence="5">CGMCC 1.15480</strain>
    </source>
</reference>
<dbReference type="InterPro" id="IPR014001">
    <property type="entry name" value="Helicase_ATP-bd"/>
</dbReference>
<feature type="domain" description="Helicase ATP-binding" evidence="3">
    <location>
        <begin position="181"/>
        <end position="378"/>
    </location>
</feature>
<dbReference type="PANTHER" id="PTHR47396:SF1">
    <property type="entry name" value="ATP-DEPENDENT HELICASE IRC3-RELATED"/>
    <property type="match status" value="1"/>
</dbReference>
<evidence type="ECO:0000313" key="4">
    <source>
        <dbReference type="EMBL" id="GGC92361.1"/>
    </source>
</evidence>